<evidence type="ECO:0000313" key="2">
    <source>
        <dbReference type="Proteomes" id="UP001162162"/>
    </source>
</evidence>
<dbReference type="EMBL" id="JAPWTK010000024">
    <property type="protein sequence ID" value="KAJ8957164.1"/>
    <property type="molecule type" value="Genomic_DNA"/>
</dbReference>
<evidence type="ECO:0000313" key="1">
    <source>
        <dbReference type="EMBL" id="KAJ8957164.1"/>
    </source>
</evidence>
<gene>
    <name evidence="1" type="ORF">NQ318_007724</name>
</gene>
<sequence>MVRKLYYYIERRKKQFDLSWQRIGQCQNEPRSHDGEVARGIAVGKTLLLTEKTVPARIMSLNHHPKRICFRVLFFGFLLRKITGVLANLLSSSLRSLRSDQTTKLSLITNYADIFENGQGGKGGTNVIRHKIDTDDARPIP</sequence>
<protein>
    <submittedName>
        <fullName evidence="1">Uncharacterized protein</fullName>
    </submittedName>
</protein>
<keyword evidence="2" id="KW-1185">Reference proteome</keyword>
<accession>A0AAV8YZP4</accession>
<organism evidence="1 2">
    <name type="scientific">Aromia moschata</name>
    <dbReference type="NCBI Taxonomy" id="1265417"/>
    <lineage>
        <taxon>Eukaryota</taxon>
        <taxon>Metazoa</taxon>
        <taxon>Ecdysozoa</taxon>
        <taxon>Arthropoda</taxon>
        <taxon>Hexapoda</taxon>
        <taxon>Insecta</taxon>
        <taxon>Pterygota</taxon>
        <taxon>Neoptera</taxon>
        <taxon>Endopterygota</taxon>
        <taxon>Coleoptera</taxon>
        <taxon>Polyphaga</taxon>
        <taxon>Cucujiformia</taxon>
        <taxon>Chrysomeloidea</taxon>
        <taxon>Cerambycidae</taxon>
        <taxon>Cerambycinae</taxon>
        <taxon>Callichromatini</taxon>
        <taxon>Aromia</taxon>
    </lineage>
</organism>
<comment type="caution">
    <text evidence="1">The sequence shown here is derived from an EMBL/GenBank/DDBJ whole genome shotgun (WGS) entry which is preliminary data.</text>
</comment>
<proteinExistence type="predicted"/>
<name>A0AAV8YZP4_9CUCU</name>
<dbReference type="AlphaFoldDB" id="A0AAV8YZP4"/>
<reference evidence="1" key="1">
    <citation type="journal article" date="2023" name="Insect Mol. Biol.">
        <title>Genome sequencing provides insights into the evolution of gene families encoding plant cell wall-degrading enzymes in longhorned beetles.</title>
        <authorList>
            <person name="Shin N.R."/>
            <person name="Okamura Y."/>
            <person name="Kirsch R."/>
            <person name="Pauchet Y."/>
        </authorList>
    </citation>
    <scope>NUCLEOTIDE SEQUENCE</scope>
    <source>
        <strain evidence="1">AMC_N1</strain>
    </source>
</reference>
<dbReference type="Proteomes" id="UP001162162">
    <property type="component" value="Unassembled WGS sequence"/>
</dbReference>